<organism evidence="6 7">
    <name type="scientific">Turicibacter faecis</name>
    <dbReference type="NCBI Taxonomy" id="2963365"/>
    <lineage>
        <taxon>Bacteria</taxon>
        <taxon>Bacillati</taxon>
        <taxon>Bacillota</taxon>
        <taxon>Erysipelotrichia</taxon>
        <taxon>Erysipelotrichales</taxon>
        <taxon>Turicibacteraceae</taxon>
        <taxon>Turicibacter</taxon>
    </lineage>
</organism>
<dbReference type="InterPro" id="IPR017871">
    <property type="entry name" value="ABC_transporter-like_CS"/>
</dbReference>
<keyword evidence="2" id="KW-0813">Transport</keyword>
<keyword evidence="4 6" id="KW-0067">ATP-binding</keyword>
<gene>
    <name evidence="6" type="ORF">T23_01250</name>
</gene>
<evidence type="ECO:0000259" key="5">
    <source>
        <dbReference type="PROSITE" id="PS50893"/>
    </source>
</evidence>
<dbReference type="Gene3D" id="3.40.50.300">
    <property type="entry name" value="P-loop containing nucleotide triphosphate hydrolases"/>
    <property type="match status" value="1"/>
</dbReference>
<protein>
    <submittedName>
        <fullName evidence="6">Macrolide ABC transporter ATP-binding protein</fullName>
    </submittedName>
</protein>
<dbReference type="InterPro" id="IPR027417">
    <property type="entry name" value="P-loop_NTPase"/>
</dbReference>
<reference evidence="6" key="1">
    <citation type="journal article" date="2024" name="Int. J. Syst. Evol. Microbiol.">
        <title>Turicibacter faecis sp. nov., isolated from faeces of heart failure mouse model.</title>
        <authorList>
            <person name="Imamura Y."/>
            <person name="Motooka D."/>
            <person name="Nakajima Y."/>
            <person name="Ito S."/>
            <person name="Kitakaze M."/>
            <person name="Iida T."/>
            <person name="Nakamura S."/>
        </authorList>
    </citation>
    <scope>NUCLEOTIDE SEQUENCE</scope>
    <source>
        <strain evidence="6">TC023</strain>
    </source>
</reference>
<evidence type="ECO:0000313" key="7">
    <source>
        <dbReference type="Proteomes" id="UP001432099"/>
    </source>
</evidence>
<dbReference type="EMBL" id="AP028127">
    <property type="protein sequence ID" value="BEH90023.1"/>
    <property type="molecule type" value="Genomic_DNA"/>
</dbReference>
<evidence type="ECO:0000256" key="4">
    <source>
        <dbReference type="ARBA" id="ARBA00022840"/>
    </source>
</evidence>
<comment type="similarity">
    <text evidence="1">Belongs to the ABC transporter superfamily.</text>
</comment>
<dbReference type="Proteomes" id="UP001432099">
    <property type="component" value="Chromosome"/>
</dbReference>
<dbReference type="InterPro" id="IPR003439">
    <property type="entry name" value="ABC_transporter-like_ATP-bd"/>
</dbReference>
<keyword evidence="7" id="KW-1185">Reference proteome</keyword>
<dbReference type="InterPro" id="IPR003593">
    <property type="entry name" value="AAA+_ATPase"/>
</dbReference>
<dbReference type="SUPFAM" id="SSF52540">
    <property type="entry name" value="P-loop containing nucleoside triphosphate hydrolases"/>
    <property type="match status" value="1"/>
</dbReference>
<evidence type="ECO:0000256" key="1">
    <source>
        <dbReference type="ARBA" id="ARBA00005417"/>
    </source>
</evidence>
<dbReference type="Pfam" id="PF00005">
    <property type="entry name" value="ABC_tran"/>
    <property type="match status" value="1"/>
</dbReference>
<proteinExistence type="inferred from homology"/>
<evidence type="ECO:0000256" key="3">
    <source>
        <dbReference type="ARBA" id="ARBA00022741"/>
    </source>
</evidence>
<dbReference type="SMART" id="SM00382">
    <property type="entry name" value="AAA"/>
    <property type="match status" value="1"/>
</dbReference>
<accession>A0ABN6Z889</accession>
<name>A0ABN6Z889_9FIRM</name>
<dbReference type="CDD" id="cd03255">
    <property type="entry name" value="ABC_MJ0796_LolCDE_FtsE"/>
    <property type="match status" value="1"/>
</dbReference>
<sequence>MLISLQNVCKEYQLGEVTTTALKDVNLEVKKGEFVVVLGPSGSGKSTLLHVSGGLDQVSDGKIIVNGSEITKMKSSQLTNFRRKELGFIFQQYHLMPNMTVFENVEVGARLSRCPLDVQKVLKEVMLDEMLHHFPYQLSGGQQQRVAIARAIAKNPSILFCDEPTGALDEETGKLVLEVLQRVNEEFQTTIILITHNLGIAQMADKVIKMKSGMVVEVMQNPHKVRASEVSWA</sequence>
<dbReference type="PROSITE" id="PS50893">
    <property type="entry name" value="ABC_TRANSPORTER_2"/>
    <property type="match status" value="1"/>
</dbReference>
<dbReference type="PROSITE" id="PS00211">
    <property type="entry name" value="ABC_TRANSPORTER_1"/>
    <property type="match status" value="1"/>
</dbReference>
<dbReference type="PANTHER" id="PTHR42798:SF2">
    <property type="entry name" value="ABC TRANSPORTER ATP-BINDING PROTEIN MG467-RELATED"/>
    <property type="match status" value="1"/>
</dbReference>
<evidence type="ECO:0000313" key="6">
    <source>
        <dbReference type="EMBL" id="BEH90023.1"/>
    </source>
</evidence>
<dbReference type="RefSeq" id="WP_161830965.1">
    <property type="nucleotide sequence ID" value="NZ_AP028127.1"/>
</dbReference>
<dbReference type="InterPro" id="IPR017911">
    <property type="entry name" value="MacB-like_ATP-bd"/>
</dbReference>
<keyword evidence="3" id="KW-0547">Nucleotide-binding</keyword>
<dbReference type="GO" id="GO:0005524">
    <property type="term" value="F:ATP binding"/>
    <property type="evidence" value="ECO:0007669"/>
    <property type="project" value="UniProtKB-KW"/>
</dbReference>
<evidence type="ECO:0000256" key="2">
    <source>
        <dbReference type="ARBA" id="ARBA00022448"/>
    </source>
</evidence>
<dbReference type="PANTHER" id="PTHR42798">
    <property type="entry name" value="LIPOPROTEIN-RELEASING SYSTEM ATP-BINDING PROTEIN LOLD"/>
    <property type="match status" value="1"/>
</dbReference>
<feature type="domain" description="ABC transporter" evidence="5">
    <location>
        <begin position="3"/>
        <end position="231"/>
    </location>
</feature>